<accession>A0ABR3FNG6</accession>
<gene>
    <name evidence="2" type="ORF">V5O48_005115</name>
</gene>
<feature type="region of interest" description="Disordered" evidence="1">
    <location>
        <begin position="1"/>
        <end position="26"/>
    </location>
</feature>
<evidence type="ECO:0000313" key="3">
    <source>
        <dbReference type="Proteomes" id="UP001465976"/>
    </source>
</evidence>
<evidence type="ECO:0000313" key="2">
    <source>
        <dbReference type="EMBL" id="KAL0576880.1"/>
    </source>
</evidence>
<reference evidence="2 3" key="1">
    <citation type="submission" date="2024-02" db="EMBL/GenBank/DDBJ databases">
        <title>A draft genome for the cacao thread blight pathogen Marasmius crinis-equi.</title>
        <authorList>
            <person name="Cohen S.P."/>
            <person name="Baruah I.K."/>
            <person name="Amoako-Attah I."/>
            <person name="Bukari Y."/>
            <person name="Meinhardt L.W."/>
            <person name="Bailey B.A."/>
        </authorList>
    </citation>
    <scope>NUCLEOTIDE SEQUENCE [LARGE SCALE GENOMIC DNA]</scope>
    <source>
        <strain evidence="2 3">GH-76</strain>
    </source>
</reference>
<keyword evidence="3" id="KW-1185">Reference proteome</keyword>
<organism evidence="2 3">
    <name type="scientific">Marasmius crinis-equi</name>
    <dbReference type="NCBI Taxonomy" id="585013"/>
    <lineage>
        <taxon>Eukaryota</taxon>
        <taxon>Fungi</taxon>
        <taxon>Dikarya</taxon>
        <taxon>Basidiomycota</taxon>
        <taxon>Agaricomycotina</taxon>
        <taxon>Agaricomycetes</taxon>
        <taxon>Agaricomycetidae</taxon>
        <taxon>Agaricales</taxon>
        <taxon>Marasmiineae</taxon>
        <taxon>Marasmiaceae</taxon>
        <taxon>Marasmius</taxon>
    </lineage>
</organism>
<comment type="caution">
    <text evidence="2">The sequence shown here is derived from an EMBL/GenBank/DDBJ whole genome shotgun (WGS) entry which is preliminary data.</text>
</comment>
<sequence>MITTVAPRATFHDRTPLSPQPPQFENGKAIHPARPFYELRCVNLQSIRFDGDRAGSEAEALKAHGVVKIIAFDGFVSLWLFNARGSTRDLDNYLPGPFKNETYQGTATDMMLKLEDLIHKVARGRIQG</sequence>
<name>A0ABR3FNG6_9AGAR</name>
<dbReference type="EMBL" id="JBAHYK010000192">
    <property type="protein sequence ID" value="KAL0576880.1"/>
    <property type="molecule type" value="Genomic_DNA"/>
</dbReference>
<evidence type="ECO:0000256" key="1">
    <source>
        <dbReference type="SAM" id="MobiDB-lite"/>
    </source>
</evidence>
<proteinExistence type="predicted"/>
<dbReference type="Proteomes" id="UP001465976">
    <property type="component" value="Unassembled WGS sequence"/>
</dbReference>
<protein>
    <submittedName>
        <fullName evidence="2">Uncharacterized protein</fullName>
    </submittedName>
</protein>